<dbReference type="PANTHER" id="PTHR33507:SF3">
    <property type="entry name" value="INNER MEMBRANE PROTEIN YBBJ"/>
    <property type="match status" value="1"/>
</dbReference>
<reference evidence="7 8" key="1">
    <citation type="journal article" date="2020" name="Nature">
        <title>Bacterial chemolithoautotrophy via manganese oxidation.</title>
        <authorList>
            <person name="Yu H."/>
            <person name="Leadbetter J.R."/>
        </authorList>
    </citation>
    <scope>NUCLEOTIDE SEQUENCE [LARGE SCALE GENOMIC DNA]</scope>
    <source>
        <strain evidence="7 8">Mn-1</strain>
    </source>
</reference>
<dbReference type="EMBL" id="VTOW01000007">
    <property type="protein sequence ID" value="NKE73452.1"/>
    <property type="molecule type" value="Genomic_DNA"/>
</dbReference>
<comment type="caution">
    <text evidence="7">The sequence shown here is derived from an EMBL/GenBank/DDBJ whole genome shotgun (WGS) entry which is preliminary data.</text>
</comment>
<keyword evidence="8" id="KW-1185">Reference proteome</keyword>
<dbReference type="Gene3D" id="2.40.50.140">
    <property type="entry name" value="Nucleic acid-binding proteins"/>
    <property type="match status" value="1"/>
</dbReference>
<keyword evidence="2 5" id="KW-0812">Transmembrane</keyword>
<dbReference type="GO" id="GO:0005886">
    <property type="term" value="C:plasma membrane"/>
    <property type="evidence" value="ECO:0007669"/>
    <property type="project" value="TreeGrafter"/>
</dbReference>
<evidence type="ECO:0000256" key="1">
    <source>
        <dbReference type="ARBA" id="ARBA00004141"/>
    </source>
</evidence>
<comment type="subcellular location">
    <subcellularLocation>
        <location evidence="1">Membrane</location>
        <topology evidence="1">Multi-pass membrane protein</topology>
    </subcellularLocation>
</comment>
<dbReference type="PANTHER" id="PTHR33507">
    <property type="entry name" value="INNER MEMBRANE PROTEIN YBBJ"/>
    <property type="match status" value="1"/>
</dbReference>
<gene>
    <name evidence="7" type="ORF">MNODULE_22080</name>
</gene>
<dbReference type="Pfam" id="PF01957">
    <property type="entry name" value="NfeD"/>
    <property type="match status" value="1"/>
</dbReference>
<dbReference type="InterPro" id="IPR002810">
    <property type="entry name" value="NfeD-like_C"/>
</dbReference>
<name>A0A7X6DU49_9BACT</name>
<evidence type="ECO:0000256" key="5">
    <source>
        <dbReference type="SAM" id="Phobius"/>
    </source>
</evidence>
<evidence type="ECO:0000256" key="3">
    <source>
        <dbReference type="ARBA" id="ARBA00022989"/>
    </source>
</evidence>
<accession>A0A7X6DU49</accession>
<dbReference type="AlphaFoldDB" id="A0A7X6DU49"/>
<keyword evidence="4 5" id="KW-0472">Membrane</keyword>
<evidence type="ECO:0000259" key="6">
    <source>
        <dbReference type="Pfam" id="PF01957"/>
    </source>
</evidence>
<dbReference type="RefSeq" id="WP_168063409.1">
    <property type="nucleotide sequence ID" value="NZ_VTOW01000007.1"/>
</dbReference>
<dbReference type="Proteomes" id="UP000534783">
    <property type="component" value="Unassembled WGS sequence"/>
</dbReference>
<dbReference type="InterPro" id="IPR012340">
    <property type="entry name" value="NA-bd_OB-fold"/>
</dbReference>
<protein>
    <submittedName>
        <fullName evidence="7">NfeD family protein</fullName>
    </submittedName>
</protein>
<evidence type="ECO:0000256" key="2">
    <source>
        <dbReference type="ARBA" id="ARBA00022692"/>
    </source>
</evidence>
<sequence>MDFAPWQIWFIAGILLLAAEIFTAGFALAGAGVGCLAAALAAGLELGFAAQSFTFFIVSAAFLYTVKPIVEKYFYLPAGRQKTNAEALIGQKGRVCERIDPEIGRGRVLVGGDDWKAISEKNAPIELNEVIEVIHVQGTELTVKKAHLNGVQNG</sequence>
<evidence type="ECO:0000313" key="7">
    <source>
        <dbReference type="EMBL" id="NKE73452.1"/>
    </source>
</evidence>
<organism evidence="7 8">
    <name type="scientific">Candidatus Manganitrophus noduliformans</name>
    <dbReference type="NCBI Taxonomy" id="2606439"/>
    <lineage>
        <taxon>Bacteria</taxon>
        <taxon>Pseudomonadati</taxon>
        <taxon>Nitrospirota</taxon>
        <taxon>Nitrospiria</taxon>
        <taxon>Candidatus Troglogloeales</taxon>
        <taxon>Candidatus Manganitrophaceae</taxon>
        <taxon>Candidatus Manganitrophus</taxon>
    </lineage>
</organism>
<dbReference type="SUPFAM" id="SSF141322">
    <property type="entry name" value="NfeD domain-like"/>
    <property type="match status" value="1"/>
</dbReference>
<feature type="transmembrane region" description="Helical" evidence="5">
    <location>
        <begin position="47"/>
        <end position="66"/>
    </location>
</feature>
<proteinExistence type="predicted"/>
<evidence type="ECO:0000256" key="4">
    <source>
        <dbReference type="ARBA" id="ARBA00023136"/>
    </source>
</evidence>
<evidence type="ECO:0000313" key="8">
    <source>
        <dbReference type="Proteomes" id="UP000534783"/>
    </source>
</evidence>
<keyword evidence="3 5" id="KW-1133">Transmembrane helix</keyword>
<feature type="domain" description="NfeD-like C-terminal" evidence="6">
    <location>
        <begin position="85"/>
        <end position="145"/>
    </location>
</feature>
<dbReference type="InterPro" id="IPR052165">
    <property type="entry name" value="Membrane_assoc_protease"/>
</dbReference>